<accession>A0ABR3ES62</accession>
<organism evidence="2 3">
    <name type="scientific">Marasmius crinis-equi</name>
    <dbReference type="NCBI Taxonomy" id="585013"/>
    <lineage>
        <taxon>Eukaryota</taxon>
        <taxon>Fungi</taxon>
        <taxon>Dikarya</taxon>
        <taxon>Basidiomycota</taxon>
        <taxon>Agaricomycotina</taxon>
        <taxon>Agaricomycetes</taxon>
        <taxon>Agaricomycetidae</taxon>
        <taxon>Agaricales</taxon>
        <taxon>Marasmiineae</taxon>
        <taxon>Marasmiaceae</taxon>
        <taxon>Marasmius</taxon>
    </lineage>
</organism>
<keyword evidence="1" id="KW-0732">Signal</keyword>
<protein>
    <submittedName>
        <fullName evidence="2">Uncharacterized protein</fullName>
    </submittedName>
</protein>
<evidence type="ECO:0000313" key="3">
    <source>
        <dbReference type="Proteomes" id="UP001465976"/>
    </source>
</evidence>
<comment type="caution">
    <text evidence="2">The sequence shown here is derived from an EMBL/GenBank/DDBJ whole genome shotgun (WGS) entry which is preliminary data.</text>
</comment>
<dbReference type="EMBL" id="JBAHYK010002131">
    <property type="protein sequence ID" value="KAL0565757.1"/>
    <property type="molecule type" value="Genomic_DNA"/>
</dbReference>
<feature type="signal peptide" evidence="1">
    <location>
        <begin position="1"/>
        <end position="18"/>
    </location>
</feature>
<name>A0ABR3ES62_9AGAR</name>
<reference evidence="2 3" key="1">
    <citation type="submission" date="2024-02" db="EMBL/GenBank/DDBJ databases">
        <title>A draft genome for the cacao thread blight pathogen Marasmius crinis-equi.</title>
        <authorList>
            <person name="Cohen S.P."/>
            <person name="Baruah I.K."/>
            <person name="Amoako-Attah I."/>
            <person name="Bukari Y."/>
            <person name="Meinhardt L.W."/>
            <person name="Bailey B.A."/>
        </authorList>
    </citation>
    <scope>NUCLEOTIDE SEQUENCE [LARGE SCALE GENOMIC DNA]</scope>
    <source>
        <strain evidence="2 3">GH-76</strain>
    </source>
</reference>
<feature type="chain" id="PRO_5045673565" evidence="1">
    <location>
        <begin position="19"/>
        <end position="113"/>
    </location>
</feature>
<keyword evidence="3" id="KW-1185">Reference proteome</keyword>
<evidence type="ECO:0000256" key="1">
    <source>
        <dbReference type="SAM" id="SignalP"/>
    </source>
</evidence>
<proteinExistence type="predicted"/>
<gene>
    <name evidence="2" type="ORF">V5O48_016262</name>
</gene>
<sequence length="113" mass="11635">MKLLSILALAAMATTASAQRPEWRARFYTRTGTSGGSFVDDRRTTSTACVNLASDALSMRFEAGVATDAIDVYTGTGCTGTTAHYVGTTTVNNFAAAAPAGVGAAVKSYQVTV</sequence>
<evidence type="ECO:0000313" key="2">
    <source>
        <dbReference type="EMBL" id="KAL0565757.1"/>
    </source>
</evidence>
<dbReference type="Proteomes" id="UP001465976">
    <property type="component" value="Unassembled WGS sequence"/>
</dbReference>